<organism evidence="2 3">
    <name type="scientific">Metabacillus elymi</name>
    <dbReference type="NCBI Taxonomy" id="2745198"/>
    <lineage>
        <taxon>Bacteria</taxon>
        <taxon>Bacillati</taxon>
        <taxon>Bacillota</taxon>
        <taxon>Bacilli</taxon>
        <taxon>Bacillales</taxon>
        <taxon>Bacillaceae</taxon>
        <taxon>Metabacillus</taxon>
    </lineage>
</organism>
<dbReference type="EMBL" id="CP055263">
    <property type="protein sequence ID" value="QNF26531.1"/>
    <property type="molecule type" value="Genomic_DNA"/>
</dbReference>
<evidence type="ECO:0000313" key="2">
    <source>
        <dbReference type="EMBL" id="QNF26531.1"/>
    </source>
</evidence>
<evidence type="ECO:0000259" key="1">
    <source>
        <dbReference type="PROSITE" id="PS51352"/>
    </source>
</evidence>
<keyword evidence="3" id="KW-1185">Reference proteome</keyword>
<dbReference type="Proteomes" id="UP000515490">
    <property type="component" value="Chromosome"/>
</dbReference>
<dbReference type="RefSeq" id="WP_083964455.1">
    <property type="nucleotide sequence ID" value="NZ_CP055263.1"/>
</dbReference>
<dbReference type="InterPro" id="IPR050620">
    <property type="entry name" value="Thioredoxin_H-type-like"/>
</dbReference>
<sequence>MTKQSLIKMEEIVMKKLTSVEEYKQLIQGDNVIFMFSADWCPDCRVIEPILPEIEKENSSYTFYYVDRDEYIDLCAELSVFGIPSFVAFHQGKEVGRFVSKDRKTQEQIQDFINSLT</sequence>
<dbReference type="InterPro" id="IPR036249">
    <property type="entry name" value="Thioredoxin-like_sf"/>
</dbReference>
<reference evidence="2 3" key="1">
    <citation type="submission" date="2020-06" db="EMBL/GenBank/DDBJ databases">
        <title>Metabacillus dokdonensis sp. nov., isolated from the rhizosphere of Elymus tsukushiensis, a plant native to the Dokdo Islands, Republic of Korea.</title>
        <authorList>
            <person name="Lee S.Y."/>
            <person name="Hwang Y.J."/>
            <person name="Son J.S."/>
            <person name="Ghim S.Y."/>
        </authorList>
    </citation>
    <scope>NUCLEOTIDE SEQUENCE [LARGE SCALE GENOMIC DNA]</scope>
    <source>
        <strain evidence="2 3">KUDC1714</strain>
    </source>
</reference>
<dbReference type="CDD" id="cd02947">
    <property type="entry name" value="TRX_family"/>
    <property type="match status" value="1"/>
</dbReference>
<dbReference type="SUPFAM" id="SSF52833">
    <property type="entry name" value="Thioredoxin-like"/>
    <property type="match status" value="1"/>
</dbReference>
<protein>
    <submittedName>
        <fullName evidence="2">Thioredoxin family protein</fullName>
    </submittedName>
</protein>
<gene>
    <name evidence="2" type="ORF">HUW50_02515</name>
</gene>
<feature type="domain" description="Thioredoxin" evidence="1">
    <location>
        <begin position="1"/>
        <end position="117"/>
    </location>
</feature>
<dbReference type="Pfam" id="PF00085">
    <property type="entry name" value="Thioredoxin"/>
    <property type="match status" value="1"/>
</dbReference>
<evidence type="ECO:0000313" key="3">
    <source>
        <dbReference type="Proteomes" id="UP000515490"/>
    </source>
</evidence>
<dbReference type="PANTHER" id="PTHR10438:SF468">
    <property type="entry name" value="THIOREDOXIN-1-RELATED"/>
    <property type="match status" value="1"/>
</dbReference>
<dbReference type="Gene3D" id="3.40.30.10">
    <property type="entry name" value="Glutaredoxin"/>
    <property type="match status" value="1"/>
</dbReference>
<accession>A0ABX6S439</accession>
<proteinExistence type="predicted"/>
<dbReference type="PANTHER" id="PTHR10438">
    <property type="entry name" value="THIOREDOXIN"/>
    <property type="match status" value="1"/>
</dbReference>
<dbReference type="InterPro" id="IPR013766">
    <property type="entry name" value="Thioredoxin_domain"/>
</dbReference>
<dbReference type="PROSITE" id="PS51352">
    <property type="entry name" value="THIOREDOXIN_2"/>
    <property type="match status" value="1"/>
</dbReference>
<name>A0ABX6S439_9BACI</name>